<keyword evidence="1" id="KW-0812">Transmembrane</keyword>
<feature type="signal peptide" evidence="2">
    <location>
        <begin position="1"/>
        <end position="28"/>
    </location>
</feature>
<comment type="caution">
    <text evidence="3">The sequence shown here is derived from an EMBL/GenBank/DDBJ whole genome shotgun (WGS) entry which is preliminary data.</text>
</comment>
<dbReference type="EMBL" id="AZBU02000001">
    <property type="protein sequence ID" value="TMS34795.1"/>
    <property type="molecule type" value="Genomic_DNA"/>
</dbReference>
<dbReference type="Proteomes" id="UP000298663">
    <property type="component" value="Chromosome X"/>
</dbReference>
<evidence type="ECO:0000313" key="3">
    <source>
        <dbReference type="EMBL" id="TMS34795.1"/>
    </source>
</evidence>
<feature type="transmembrane region" description="Helical" evidence="1">
    <location>
        <begin position="493"/>
        <end position="511"/>
    </location>
</feature>
<name>A0A4U8UQS2_STECR</name>
<feature type="chain" id="PRO_5020340882" description="G-protein coupled receptors family 1 profile domain-containing protein" evidence="2">
    <location>
        <begin position="29"/>
        <end position="791"/>
    </location>
</feature>
<keyword evidence="1" id="KW-1133">Transmembrane helix</keyword>
<feature type="transmembrane region" description="Helical" evidence="1">
    <location>
        <begin position="400"/>
        <end position="422"/>
    </location>
</feature>
<keyword evidence="2" id="KW-0732">Signal</keyword>
<feature type="transmembrane region" description="Helical" evidence="1">
    <location>
        <begin position="531"/>
        <end position="554"/>
    </location>
</feature>
<feature type="transmembrane region" description="Helical" evidence="1">
    <location>
        <begin position="368"/>
        <end position="388"/>
    </location>
</feature>
<reference evidence="3 4" key="1">
    <citation type="journal article" date="2015" name="Genome Biol.">
        <title>Comparative genomics of Steinernema reveals deeply conserved gene regulatory networks.</title>
        <authorList>
            <person name="Dillman A.R."/>
            <person name="Macchietto M."/>
            <person name="Porter C.F."/>
            <person name="Rogers A."/>
            <person name="Williams B."/>
            <person name="Antoshechkin I."/>
            <person name="Lee M.M."/>
            <person name="Goodwin Z."/>
            <person name="Lu X."/>
            <person name="Lewis E.E."/>
            <person name="Goodrich-Blair H."/>
            <person name="Stock S.P."/>
            <person name="Adams B.J."/>
            <person name="Sternberg P.W."/>
            <person name="Mortazavi A."/>
        </authorList>
    </citation>
    <scope>NUCLEOTIDE SEQUENCE [LARGE SCALE GENOMIC DNA]</scope>
    <source>
        <strain evidence="3 4">ALL</strain>
    </source>
</reference>
<evidence type="ECO:0000256" key="2">
    <source>
        <dbReference type="SAM" id="SignalP"/>
    </source>
</evidence>
<dbReference type="AlphaFoldDB" id="A0A4U8UQS2"/>
<keyword evidence="4" id="KW-1185">Reference proteome</keyword>
<evidence type="ECO:0000313" key="4">
    <source>
        <dbReference type="Proteomes" id="UP000298663"/>
    </source>
</evidence>
<evidence type="ECO:0000256" key="1">
    <source>
        <dbReference type="SAM" id="Phobius"/>
    </source>
</evidence>
<keyword evidence="1" id="KW-0472">Membrane</keyword>
<dbReference type="EMBL" id="CM016762">
    <property type="protein sequence ID" value="TMS34795.1"/>
    <property type="molecule type" value="Genomic_DNA"/>
</dbReference>
<feature type="transmembrane region" description="Helical" evidence="1">
    <location>
        <begin position="640"/>
        <end position="664"/>
    </location>
</feature>
<feature type="transmembrane region" description="Helical" evidence="1">
    <location>
        <begin position="594"/>
        <end position="619"/>
    </location>
</feature>
<reference evidence="3 4" key="2">
    <citation type="journal article" date="2019" name="G3 (Bethesda)">
        <title>Hybrid Assembly of the Genome of the Entomopathogenic Nematode Steinernema carpocapsae Identifies the X-Chromosome.</title>
        <authorList>
            <person name="Serra L."/>
            <person name="Macchietto M."/>
            <person name="Macias-Munoz A."/>
            <person name="McGill C.J."/>
            <person name="Rodriguez I.M."/>
            <person name="Rodriguez B."/>
            <person name="Murad R."/>
            <person name="Mortazavi A."/>
        </authorList>
    </citation>
    <scope>NUCLEOTIDE SEQUENCE [LARGE SCALE GENOMIC DNA]</scope>
    <source>
        <strain evidence="3 4">ALL</strain>
    </source>
</reference>
<protein>
    <recommendedName>
        <fullName evidence="5">G-protein coupled receptors family 1 profile domain-containing protein</fullName>
    </recommendedName>
</protein>
<proteinExistence type="predicted"/>
<organism evidence="3 4">
    <name type="scientific">Steinernema carpocapsae</name>
    <name type="common">Entomopathogenic nematode</name>
    <dbReference type="NCBI Taxonomy" id="34508"/>
    <lineage>
        <taxon>Eukaryota</taxon>
        <taxon>Metazoa</taxon>
        <taxon>Ecdysozoa</taxon>
        <taxon>Nematoda</taxon>
        <taxon>Chromadorea</taxon>
        <taxon>Rhabditida</taxon>
        <taxon>Tylenchina</taxon>
        <taxon>Panagrolaimomorpha</taxon>
        <taxon>Strongyloidoidea</taxon>
        <taxon>Steinernematidae</taxon>
        <taxon>Steinernema</taxon>
    </lineage>
</organism>
<dbReference type="OrthoDB" id="5794435at2759"/>
<sequence length="791" mass="91744">MLPRASRRFFFLILLFATILFFSTSVRSEWEYFRIRSGLKCAKLKFERTDASSGDVFEYKESLTTLLESEGICNNSHNESLQNEQLFELNKLLEDNMFCSTKNAVIYLYFVLLANKLLIQAQNITPFMEDYALASVLTVCGVERQHWGLDHGYGRLFDFLFKKRNVLREALCQELADEHEHMVDDCALAVRFNATWGNRCINADQVYSFSWYFLRVVQKESDQKNSSLYLFGDEYMNESMLAEKRLQKWFDSVQLQMNERTFLDPRTEIFETYVDGISLMREAMKTPLMLNNFGLAIRQVSRFFFHTCSNEKAVLVSTNPGFSTSKPRDATKYLIVECKFNSSNRENDTLIRYFDFEPLISMQNFHNFLHVLLILFSYASNIYAKAILYAARKTMDSTTFFLIKILFNTNMIIITTNLWSLIREHIPIKDPFEGIEQFPASFFSPDFQQNITFLVARAALSATYTYSEGSEHSNVTVHFSNGLSIVNNGIQSLSQAIGAIVLLVIMCVVLYELRISFCGRLSSRHFHWCQYLLYIICVVIALIHVAIAVGQFFALDRLNVLKQEGKRSQNLTEYTHVCREAKKMEDEVNLKINMVFMIGFNVAAVTIILVIIAYHQLVIRRISLQIPKSIQRDMSHAIKSILLATLVYIIANGGLTYIAAYLLLSKCITEECISLMTLAYHWTRLLCLMDPILHPIIVIRRVRGMLATHREWQRYDFPEICKKCVRHSGKSFVYISKMLRIFGGNSETQVEKSTEVQPERQYLDIDLQTLLKILEDEKNIHVDGDEFRERF</sequence>
<evidence type="ECO:0008006" key="5">
    <source>
        <dbReference type="Google" id="ProtNLM"/>
    </source>
</evidence>
<gene>
    <name evidence="3" type="ORF">L596_002312</name>
</gene>
<accession>A0A4U8UQS2</accession>